<evidence type="ECO:0000313" key="2">
    <source>
        <dbReference type="Proteomes" id="UP000324800"/>
    </source>
</evidence>
<dbReference type="EMBL" id="SNRW01004038">
    <property type="protein sequence ID" value="KAA6388297.1"/>
    <property type="molecule type" value="Genomic_DNA"/>
</dbReference>
<reference evidence="1 2" key="1">
    <citation type="submission" date="2019-03" db="EMBL/GenBank/DDBJ databases">
        <title>Single cell metagenomics reveals metabolic interactions within the superorganism composed of flagellate Streblomastix strix and complex community of Bacteroidetes bacteria on its surface.</title>
        <authorList>
            <person name="Treitli S.C."/>
            <person name="Kolisko M."/>
            <person name="Husnik F."/>
            <person name="Keeling P."/>
            <person name="Hampl V."/>
        </authorList>
    </citation>
    <scope>NUCLEOTIDE SEQUENCE [LARGE SCALE GENOMIC DNA]</scope>
    <source>
        <strain evidence="1">ST1C</strain>
    </source>
</reference>
<name>A0A5J4W095_9EUKA</name>
<accession>A0A5J4W095</accession>
<gene>
    <name evidence="1" type="ORF">EZS28_016177</name>
</gene>
<comment type="caution">
    <text evidence="1">The sequence shown here is derived from an EMBL/GenBank/DDBJ whole genome shotgun (WGS) entry which is preliminary data.</text>
</comment>
<dbReference type="Proteomes" id="UP000324800">
    <property type="component" value="Unassembled WGS sequence"/>
</dbReference>
<dbReference type="AlphaFoldDB" id="A0A5J4W095"/>
<sequence length="66" mass="7575">MFNESKVSAYDPMHSMHSMHMDNSYHLSTPLINFIVPLNWTESSVSQLSFNIVFLISVQDGEKFHG</sequence>
<evidence type="ECO:0000313" key="1">
    <source>
        <dbReference type="EMBL" id="KAA6388297.1"/>
    </source>
</evidence>
<organism evidence="1 2">
    <name type="scientific">Streblomastix strix</name>
    <dbReference type="NCBI Taxonomy" id="222440"/>
    <lineage>
        <taxon>Eukaryota</taxon>
        <taxon>Metamonada</taxon>
        <taxon>Preaxostyla</taxon>
        <taxon>Oxymonadida</taxon>
        <taxon>Streblomastigidae</taxon>
        <taxon>Streblomastix</taxon>
    </lineage>
</organism>
<proteinExistence type="predicted"/>
<protein>
    <submittedName>
        <fullName evidence="1">Uncharacterized protein</fullName>
    </submittedName>
</protein>